<comment type="subcellular location">
    <subcellularLocation>
        <location evidence="1 6">Nucleus</location>
    </subcellularLocation>
</comment>
<evidence type="ECO:0000256" key="7">
    <source>
        <dbReference type="SAM" id="Phobius"/>
    </source>
</evidence>
<gene>
    <name evidence="9" type="ORF">SLEP1_g7333</name>
</gene>
<dbReference type="GO" id="GO:0005634">
    <property type="term" value="C:nucleus"/>
    <property type="evidence" value="ECO:0007669"/>
    <property type="project" value="UniProtKB-SubCell"/>
</dbReference>
<dbReference type="AlphaFoldDB" id="A0AAV5I3U2"/>
<feature type="domain" description="OVATE" evidence="8">
    <location>
        <begin position="134"/>
        <end position="193"/>
    </location>
</feature>
<dbReference type="InterPro" id="IPR006458">
    <property type="entry name" value="Ovate_C"/>
</dbReference>
<evidence type="ECO:0000256" key="2">
    <source>
        <dbReference type="ARBA" id="ARBA00022491"/>
    </source>
</evidence>
<dbReference type="PROSITE" id="PS51754">
    <property type="entry name" value="OVATE"/>
    <property type="match status" value="1"/>
</dbReference>
<evidence type="ECO:0000256" key="4">
    <source>
        <dbReference type="ARBA" id="ARBA00023163"/>
    </source>
</evidence>
<evidence type="ECO:0000313" key="10">
    <source>
        <dbReference type="Proteomes" id="UP001054252"/>
    </source>
</evidence>
<dbReference type="Proteomes" id="UP001054252">
    <property type="component" value="Unassembled WGS sequence"/>
</dbReference>
<evidence type="ECO:0000256" key="5">
    <source>
        <dbReference type="ARBA" id="ARBA00023242"/>
    </source>
</evidence>
<reference evidence="9 10" key="1">
    <citation type="journal article" date="2021" name="Commun. Biol.">
        <title>The genome of Shorea leprosula (Dipterocarpaceae) highlights the ecological relevance of drought in aseasonal tropical rainforests.</title>
        <authorList>
            <person name="Ng K.K.S."/>
            <person name="Kobayashi M.J."/>
            <person name="Fawcett J.A."/>
            <person name="Hatakeyama M."/>
            <person name="Paape T."/>
            <person name="Ng C.H."/>
            <person name="Ang C.C."/>
            <person name="Tnah L.H."/>
            <person name="Lee C.T."/>
            <person name="Nishiyama T."/>
            <person name="Sese J."/>
            <person name="O'Brien M.J."/>
            <person name="Copetti D."/>
            <person name="Mohd Noor M.I."/>
            <person name="Ong R.C."/>
            <person name="Putra M."/>
            <person name="Sireger I.Z."/>
            <person name="Indrioko S."/>
            <person name="Kosugi Y."/>
            <person name="Izuno A."/>
            <person name="Isagi Y."/>
            <person name="Lee S.L."/>
            <person name="Shimizu K.K."/>
        </authorList>
    </citation>
    <scope>NUCLEOTIDE SEQUENCE [LARGE SCALE GENOMIC DNA]</scope>
    <source>
        <strain evidence="9">214</strain>
    </source>
</reference>
<keyword evidence="2 6" id="KW-0678">Repressor</keyword>
<comment type="function">
    <text evidence="6">Transcriptional repressor that regulates multiple aspects of plant growth and development.</text>
</comment>
<dbReference type="Pfam" id="PF04844">
    <property type="entry name" value="Ovate"/>
    <property type="match status" value="1"/>
</dbReference>
<evidence type="ECO:0000259" key="8">
    <source>
        <dbReference type="PROSITE" id="PS51754"/>
    </source>
</evidence>
<keyword evidence="7" id="KW-0812">Transmembrane</keyword>
<keyword evidence="7" id="KW-0472">Membrane</keyword>
<dbReference type="NCBIfam" id="TIGR01568">
    <property type="entry name" value="A_thal_3678"/>
    <property type="match status" value="1"/>
</dbReference>
<evidence type="ECO:0000313" key="9">
    <source>
        <dbReference type="EMBL" id="GKU93765.1"/>
    </source>
</evidence>
<proteinExistence type="predicted"/>
<dbReference type="PANTHER" id="PTHR33057:SF113">
    <property type="entry name" value="TRANSCRIPTION REPRESSOR"/>
    <property type="match status" value="1"/>
</dbReference>
<evidence type="ECO:0000256" key="1">
    <source>
        <dbReference type="ARBA" id="ARBA00004123"/>
    </source>
</evidence>
<dbReference type="EMBL" id="BPVZ01000007">
    <property type="protein sequence ID" value="GKU93765.1"/>
    <property type="molecule type" value="Genomic_DNA"/>
</dbReference>
<sequence length="205" mass="23035">MVKKMKFPSVIFKKPKGKMSWKWLAFKHLKAVSVISKANTSKNAAANPVFSDTAKFITALDCSWSQSKFSLPSNSGDMLEMAVMALRSNRLFFEPGNTNSILDAAKFRLEDGVALAVEDAANRLRFPFEDCVALALETEDPYVDFRVSMEEIVEAYEIKDSEHLEELLAWYLRMNKKKNHGFIVGAFIDMFTSITLCSSSCFVSG</sequence>
<name>A0AAV5I3U2_9ROSI</name>
<keyword evidence="4 6" id="KW-0804">Transcription</keyword>
<dbReference type="InterPro" id="IPR038933">
    <property type="entry name" value="Ovate"/>
</dbReference>
<protein>
    <recommendedName>
        <fullName evidence="6">Transcription repressor</fullName>
    </recommendedName>
    <alternativeName>
        <fullName evidence="6">Ovate family protein</fullName>
    </alternativeName>
</protein>
<evidence type="ECO:0000256" key="6">
    <source>
        <dbReference type="RuleBase" id="RU367028"/>
    </source>
</evidence>
<evidence type="ECO:0000256" key="3">
    <source>
        <dbReference type="ARBA" id="ARBA00023015"/>
    </source>
</evidence>
<feature type="transmembrane region" description="Helical" evidence="7">
    <location>
        <begin position="182"/>
        <end position="203"/>
    </location>
</feature>
<dbReference type="GO" id="GO:0045892">
    <property type="term" value="P:negative regulation of DNA-templated transcription"/>
    <property type="evidence" value="ECO:0007669"/>
    <property type="project" value="UniProtKB-UniRule"/>
</dbReference>
<keyword evidence="7" id="KW-1133">Transmembrane helix</keyword>
<keyword evidence="5 6" id="KW-0539">Nucleus</keyword>
<organism evidence="9 10">
    <name type="scientific">Rubroshorea leprosula</name>
    <dbReference type="NCBI Taxonomy" id="152421"/>
    <lineage>
        <taxon>Eukaryota</taxon>
        <taxon>Viridiplantae</taxon>
        <taxon>Streptophyta</taxon>
        <taxon>Embryophyta</taxon>
        <taxon>Tracheophyta</taxon>
        <taxon>Spermatophyta</taxon>
        <taxon>Magnoliopsida</taxon>
        <taxon>eudicotyledons</taxon>
        <taxon>Gunneridae</taxon>
        <taxon>Pentapetalae</taxon>
        <taxon>rosids</taxon>
        <taxon>malvids</taxon>
        <taxon>Malvales</taxon>
        <taxon>Dipterocarpaceae</taxon>
        <taxon>Rubroshorea</taxon>
    </lineage>
</organism>
<keyword evidence="10" id="KW-1185">Reference proteome</keyword>
<accession>A0AAV5I3U2</accession>
<dbReference type="PANTHER" id="PTHR33057">
    <property type="entry name" value="TRANSCRIPTION REPRESSOR OFP7-RELATED"/>
    <property type="match status" value="1"/>
</dbReference>
<comment type="caution">
    <text evidence="9">The sequence shown here is derived from an EMBL/GenBank/DDBJ whole genome shotgun (WGS) entry which is preliminary data.</text>
</comment>
<keyword evidence="3 6" id="KW-0805">Transcription regulation</keyword>